<name>A0A6A6U9L7_9PEZI</name>
<sequence>MVLALNYSRPRYVARSHKSHGSMDSSMSIIESESGASFKSMPLTAKGIPDALSFDRIISGGTCPPCTKREFLNYLKYVEFAPENLQFFLWFKDYEKRWETTPNSERVLAPEWTPDMAEAERKQYRTTVKAAHQSKTEKELFKGSDFDEKPKLQETEGSEAIPFAAIPQTPNSEKRETIQSQDGSIRPTTGMRSIMTNHTNAAESAFEDAGLKKPFTVQPHRDEINRILAIYILEHAPRELNFSGRERHATLRALEYTTHPSAFRELVNNVEYSLRQQSHPNFIRWAICNGNRPRVIFARGLGISLILAGIVTQILLTISHAGRAWRVLPILLLVPGIATLIAAWKGMCVVLHGLHHQHVRPWELFAVQEEDGTLKHGSEYNLSSASIDIDSLRSPSKNSFEDEPWVNKYKKRNVVRQVFDRETYIKEPMLRQIQDTIFIQALLAAVLISAIIVAIFAAIPRGHII</sequence>
<evidence type="ECO:0000256" key="1">
    <source>
        <dbReference type="SAM" id="MobiDB-lite"/>
    </source>
</evidence>
<evidence type="ECO:0000313" key="3">
    <source>
        <dbReference type="EMBL" id="KAF2668949.1"/>
    </source>
</evidence>
<protein>
    <recommendedName>
        <fullName evidence="5">RGS domain-containing protein</fullName>
    </recommendedName>
</protein>
<dbReference type="InterPro" id="IPR044926">
    <property type="entry name" value="RGS_subdomain_2"/>
</dbReference>
<dbReference type="EMBL" id="MU004235">
    <property type="protein sequence ID" value="KAF2668949.1"/>
    <property type="molecule type" value="Genomic_DNA"/>
</dbReference>
<dbReference type="InterPro" id="IPR036305">
    <property type="entry name" value="RGS_sf"/>
</dbReference>
<proteinExistence type="predicted"/>
<keyword evidence="4" id="KW-1185">Reference proteome</keyword>
<organism evidence="3 4">
    <name type="scientific">Microthyrium microscopicum</name>
    <dbReference type="NCBI Taxonomy" id="703497"/>
    <lineage>
        <taxon>Eukaryota</taxon>
        <taxon>Fungi</taxon>
        <taxon>Dikarya</taxon>
        <taxon>Ascomycota</taxon>
        <taxon>Pezizomycotina</taxon>
        <taxon>Dothideomycetes</taxon>
        <taxon>Dothideomycetes incertae sedis</taxon>
        <taxon>Microthyriales</taxon>
        <taxon>Microthyriaceae</taxon>
        <taxon>Microthyrium</taxon>
    </lineage>
</organism>
<dbReference type="AlphaFoldDB" id="A0A6A6U9L7"/>
<feature type="compositionally biased region" description="Polar residues" evidence="1">
    <location>
        <begin position="178"/>
        <end position="189"/>
    </location>
</feature>
<feature type="transmembrane region" description="Helical" evidence="2">
    <location>
        <begin position="296"/>
        <end position="318"/>
    </location>
</feature>
<dbReference type="PANTHER" id="PTHR39466">
    <property type="entry name" value="RGS DOMAIN-CONTAINING PROTEIN"/>
    <property type="match status" value="1"/>
</dbReference>
<dbReference type="SUPFAM" id="SSF48097">
    <property type="entry name" value="Regulator of G-protein signaling, RGS"/>
    <property type="match status" value="1"/>
</dbReference>
<feature type="region of interest" description="Disordered" evidence="1">
    <location>
        <begin position="140"/>
        <end position="189"/>
    </location>
</feature>
<dbReference type="Gene3D" id="1.10.167.10">
    <property type="entry name" value="Regulator of G-protein Signalling 4, domain 2"/>
    <property type="match status" value="1"/>
</dbReference>
<gene>
    <name evidence="3" type="ORF">BT63DRAFT_246280</name>
</gene>
<evidence type="ECO:0000256" key="2">
    <source>
        <dbReference type="SAM" id="Phobius"/>
    </source>
</evidence>
<dbReference type="OrthoDB" id="3232309at2759"/>
<evidence type="ECO:0000313" key="4">
    <source>
        <dbReference type="Proteomes" id="UP000799302"/>
    </source>
</evidence>
<evidence type="ECO:0008006" key="5">
    <source>
        <dbReference type="Google" id="ProtNLM"/>
    </source>
</evidence>
<feature type="transmembrane region" description="Helical" evidence="2">
    <location>
        <begin position="330"/>
        <end position="354"/>
    </location>
</feature>
<dbReference type="PANTHER" id="PTHR39466:SF1">
    <property type="entry name" value="RGS DOMAIN-CONTAINING PROTEIN"/>
    <property type="match status" value="1"/>
</dbReference>
<dbReference type="Proteomes" id="UP000799302">
    <property type="component" value="Unassembled WGS sequence"/>
</dbReference>
<feature type="compositionally biased region" description="Basic and acidic residues" evidence="1">
    <location>
        <begin position="140"/>
        <end position="154"/>
    </location>
</feature>
<reference evidence="3" key="1">
    <citation type="journal article" date="2020" name="Stud. Mycol.">
        <title>101 Dothideomycetes genomes: a test case for predicting lifestyles and emergence of pathogens.</title>
        <authorList>
            <person name="Haridas S."/>
            <person name="Albert R."/>
            <person name="Binder M."/>
            <person name="Bloem J."/>
            <person name="Labutti K."/>
            <person name="Salamov A."/>
            <person name="Andreopoulos B."/>
            <person name="Baker S."/>
            <person name="Barry K."/>
            <person name="Bills G."/>
            <person name="Bluhm B."/>
            <person name="Cannon C."/>
            <person name="Castanera R."/>
            <person name="Culley D."/>
            <person name="Daum C."/>
            <person name="Ezra D."/>
            <person name="Gonzalez J."/>
            <person name="Henrissat B."/>
            <person name="Kuo A."/>
            <person name="Liang C."/>
            <person name="Lipzen A."/>
            <person name="Lutzoni F."/>
            <person name="Magnuson J."/>
            <person name="Mondo S."/>
            <person name="Nolan M."/>
            <person name="Ohm R."/>
            <person name="Pangilinan J."/>
            <person name="Park H.-J."/>
            <person name="Ramirez L."/>
            <person name="Alfaro M."/>
            <person name="Sun H."/>
            <person name="Tritt A."/>
            <person name="Yoshinaga Y."/>
            <person name="Zwiers L.-H."/>
            <person name="Turgeon B."/>
            <person name="Goodwin S."/>
            <person name="Spatafora J."/>
            <person name="Crous P."/>
            <person name="Grigoriev I."/>
        </authorList>
    </citation>
    <scope>NUCLEOTIDE SEQUENCE</scope>
    <source>
        <strain evidence="3">CBS 115976</strain>
    </source>
</reference>
<accession>A0A6A6U9L7</accession>
<keyword evidence="2" id="KW-1133">Transmembrane helix</keyword>
<keyword evidence="2" id="KW-0472">Membrane</keyword>
<keyword evidence="2" id="KW-0812">Transmembrane</keyword>
<feature type="transmembrane region" description="Helical" evidence="2">
    <location>
        <begin position="437"/>
        <end position="459"/>
    </location>
</feature>